<dbReference type="AlphaFoldDB" id="A0A192D6Q8"/>
<proteinExistence type="predicted"/>
<protein>
    <submittedName>
        <fullName evidence="2">Uncharacterized protein</fullName>
    </submittedName>
</protein>
<sequence>MLAITPTAVPATAQVALPFDNPTYVRSLKQEALIEAAQGAKVPVAAQCAAVARAGSQTTAADETPAGGQPGKRRDCQAATGRPASTPLPSGQKDSPETSTQRKRD</sequence>
<dbReference type="Proteomes" id="UP000078263">
    <property type="component" value="Chromosome"/>
</dbReference>
<dbReference type="EMBL" id="CP016033">
    <property type="protein sequence ID" value="ANK13552.1"/>
    <property type="molecule type" value="Genomic_DNA"/>
</dbReference>
<evidence type="ECO:0000256" key="1">
    <source>
        <dbReference type="SAM" id="MobiDB-lite"/>
    </source>
</evidence>
<reference evidence="2 3" key="1">
    <citation type="submission" date="2016-05" db="EMBL/GenBank/DDBJ databases">
        <title>Compelete Genome Sequence of Bacteriochlorophyll-Synthesizing Bacterium Porphyrobacter neustonensis DSM 9434.</title>
        <authorList>
            <person name="Shi X.-L."/>
            <person name="Wu Y.-H."/>
            <person name="Cheng H."/>
            <person name="Xu L."/>
            <person name="Zhang X.-Q."/>
            <person name="Wang C.-S."/>
            <person name="Xu X.-W."/>
        </authorList>
    </citation>
    <scope>NUCLEOTIDE SEQUENCE [LARGE SCALE GENOMIC DNA]</scope>
    <source>
        <strain evidence="2 3">DSM 9434</strain>
    </source>
</reference>
<name>A0A192D6Q8_9SPHN</name>
<dbReference type="KEGG" id="pns:A9D12_12075"/>
<feature type="compositionally biased region" description="Basic and acidic residues" evidence="1">
    <location>
        <begin position="94"/>
        <end position="105"/>
    </location>
</feature>
<accession>A0A192D6Q8</accession>
<gene>
    <name evidence="2" type="ORF">A9D12_12075</name>
</gene>
<feature type="region of interest" description="Disordered" evidence="1">
    <location>
        <begin position="53"/>
        <end position="105"/>
    </location>
</feature>
<keyword evidence="3" id="KW-1185">Reference proteome</keyword>
<organism evidence="2 3">
    <name type="scientific">Erythrobacter neustonensis</name>
    <dbReference type="NCBI Taxonomy" id="1112"/>
    <lineage>
        <taxon>Bacteria</taxon>
        <taxon>Pseudomonadati</taxon>
        <taxon>Pseudomonadota</taxon>
        <taxon>Alphaproteobacteria</taxon>
        <taxon>Sphingomonadales</taxon>
        <taxon>Erythrobacteraceae</taxon>
        <taxon>Erythrobacter/Porphyrobacter group</taxon>
        <taxon>Erythrobacter</taxon>
    </lineage>
</organism>
<evidence type="ECO:0000313" key="3">
    <source>
        <dbReference type="Proteomes" id="UP000078263"/>
    </source>
</evidence>
<evidence type="ECO:0000313" key="2">
    <source>
        <dbReference type="EMBL" id="ANK13552.1"/>
    </source>
</evidence>
<dbReference type="STRING" id="1112.A9D12_12075"/>